<dbReference type="AlphaFoldDB" id="A0A2K5NFA7"/>
<dbReference type="GeneTree" id="ENSGT01050000244900"/>
<comment type="subcellular location">
    <subcellularLocation>
        <location evidence="1">Cytoplasm</location>
    </subcellularLocation>
</comment>
<dbReference type="GO" id="GO:0061001">
    <property type="term" value="P:regulation of dendritic spine morphogenesis"/>
    <property type="evidence" value="ECO:0007669"/>
    <property type="project" value="Ensembl"/>
</dbReference>
<feature type="coiled-coil region" evidence="7">
    <location>
        <begin position="505"/>
        <end position="535"/>
    </location>
</feature>
<sequence>MMCEVMPTINEDTPMSQRGSQSSGSDSDSHFEQLMVNMLDERDRLLDTLRETQESLSLAQQRLQDVIYDRDSLQRQLNSALPQDIESLTGGLAGSKGADPPEFAALTKELNACREQLLEKEEEISELKAERNNTRLLLEHLECLVSRHERSLRMTVVKRQAQSPSGVSSEVEVLKALKSLFEHHKALDEKVRERLRVSLERVSALEEELAAANQEIVALREQNVHIQRKMASSEGSTESEHLEAMEPGQKVHEKRLSNGSIDSTDETSQIVELQELLEKQNYEMAQMKERLAALSSRVGEVEQEAETARKDLIKTEEMNTKYQRDIREAMAQKEDMEERITTLEKRYLSAQRESTSIHDMNDKLENELANKEAILRQMEEKNRQLQERLELAEQKLQQTMRKAETLPEVEAELAQRIAALTKAEERHGNIEERMRHLEGQLEEKNQELQRARQREKMNEEHNKRLSDTVDRLLTESNERLQLHLKERMAALEEKNVLIQESETFRKNLEESLHDKERLAEEIEKLRSELDQLKMRTGSLIEPTISRTHLDTSAELRYSVGSLVDSQSDYRTTKVIRRPRRGRMGVRRDEPKVKSLGDHEWNRTQQIGVLSSHPFESDTEMSDIDDDDRETIFSSMDLLSPSGHSDAQTLAMMLQEQLDAINKEIRLIQEEKESTELRAEEIENRVASVSLEGLNLARVHPGTSITASVTASSLASSSPPSGHSTPKLTPRSPAREMDRMGVMTLPSDLRKHRRKIAVVEEDGREDKATIKCETSPPPTPRAIRMTHTLPSSYHNDARSSLSVSLEPESLGLGSANSSQDSLHKAPKKKGIKSSIGRLFGKKEKARLGQLRGFMETEAAAQESLGLGKLGTQAEKDRRLKKKHELLEEARRKGLPFAQWDGPTVVAWLELWLGMPAWYVAACRANVKSGAIMSALSDTEIQREIGISNPLHRLKLRLAIQEMVSLTSPSAPPTSRTPSGNVWVTHEEMENLAAPAKTKESEEGSWAQCPVFLQTLAYGDMNHEWIGNEWLPSLGLPQYRSYFMECLVDARMLDHLTKKDLRVHLKMVDSFHRTSLQYGIMCLKRLNYDRKELERRRESSQHEIKDVLVWSNDRVIRWIQAIGLREYANNILESGVHGSLIALDENFDYSSLALLLQIPTQNTQARQILEREYNNLLALGTERRLDESDDKNFRRGSTWRRQFPPREVHGISMMPGSSETLPAGFRLTTTSGQSRKMTTDVASSRLQRLDNSTVRTYSC</sequence>
<feature type="region of interest" description="Disordered" evidence="8">
    <location>
        <begin position="438"/>
        <end position="463"/>
    </location>
</feature>
<feature type="compositionally biased region" description="Polar residues" evidence="8">
    <location>
        <begin position="257"/>
        <end position="267"/>
    </location>
</feature>
<dbReference type="InterPro" id="IPR013761">
    <property type="entry name" value="SAM/pointed_sf"/>
</dbReference>
<dbReference type="GO" id="GO:0005737">
    <property type="term" value="C:cytoplasm"/>
    <property type="evidence" value="ECO:0007669"/>
    <property type="project" value="UniProtKB-SubCell"/>
</dbReference>
<proteinExistence type="inferred from homology"/>
<feature type="coiled-coil region" evidence="7">
    <location>
        <begin position="195"/>
        <end position="229"/>
    </location>
</feature>
<dbReference type="FunFam" id="1.10.150.50:FF:000004">
    <property type="entry name" value="PTPRF interacting protein alpha 1"/>
    <property type="match status" value="1"/>
</dbReference>
<dbReference type="CDD" id="cd09565">
    <property type="entry name" value="SAM_liprin-alpha1_2_3_4_repeat2"/>
    <property type="match status" value="1"/>
</dbReference>
<feature type="compositionally biased region" description="Low complexity" evidence="8">
    <location>
        <begin position="16"/>
        <end position="26"/>
    </location>
</feature>
<feature type="region of interest" description="Disordered" evidence="8">
    <location>
        <begin position="790"/>
        <end position="834"/>
    </location>
</feature>
<evidence type="ECO:0000256" key="1">
    <source>
        <dbReference type="ARBA" id="ARBA00004496"/>
    </source>
</evidence>
<feature type="coiled-coil region" evidence="7">
    <location>
        <begin position="103"/>
        <end position="144"/>
    </location>
</feature>
<dbReference type="RefSeq" id="XP_011905241.1">
    <property type="nucleotide sequence ID" value="XM_012049851.1"/>
</dbReference>
<keyword evidence="5" id="KW-0677">Repeat</keyword>
<reference evidence="10" key="2">
    <citation type="submission" date="2025-09" db="UniProtKB">
        <authorList>
            <consortium name="Ensembl"/>
        </authorList>
    </citation>
    <scope>IDENTIFICATION</scope>
</reference>
<evidence type="ECO:0000313" key="11">
    <source>
        <dbReference type="Proteomes" id="UP000233060"/>
    </source>
</evidence>
<dbReference type="FunFam" id="1.10.150.50:FF:000002">
    <property type="entry name" value="PTPRF interacting protein alpha 1"/>
    <property type="match status" value="1"/>
</dbReference>
<dbReference type="Proteomes" id="UP000233060">
    <property type="component" value="Unassembled WGS sequence"/>
</dbReference>
<evidence type="ECO:0000313" key="10">
    <source>
        <dbReference type="Ensembl" id="ENSCATP00000036106.1"/>
    </source>
</evidence>
<dbReference type="GO" id="GO:0060998">
    <property type="term" value="P:regulation of dendritic spine development"/>
    <property type="evidence" value="ECO:0007669"/>
    <property type="project" value="Ensembl"/>
</dbReference>
<keyword evidence="11" id="KW-1185">Reference proteome</keyword>
<dbReference type="GO" id="GO:0099519">
    <property type="term" value="P:dense core granule cytoskeletal transport"/>
    <property type="evidence" value="ECO:0007669"/>
    <property type="project" value="Ensembl"/>
</dbReference>
<feature type="region of interest" description="Disordered" evidence="8">
    <location>
        <begin position="232"/>
        <end position="267"/>
    </location>
</feature>
<feature type="region of interest" description="Disordered" evidence="8">
    <location>
        <begin position="1"/>
        <end position="29"/>
    </location>
</feature>
<dbReference type="GO" id="GO:0050808">
    <property type="term" value="P:synapse organization"/>
    <property type="evidence" value="ECO:0007669"/>
    <property type="project" value="TreeGrafter"/>
</dbReference>
<dbReference type="GO" id="GO:0048786">
    <property type="term" value="C:presynaptic active zone"/>
    <property type="evidence" value="ECO:0007669"/>
    <property type="project" value="TreeGrafter"/>
</dbReference>
<dbReference type="FunFam" id="1.10.150.50:FF:000003">
    <property type="entry name" value="liprin-alpha-2 isoform X1"/>
    <property type="match status" value="1"/>
</dbReference>
<name>A0A2K5NFA7_CERAT</name>
<evidence type="ECO:0000259" key="9">
    <source>
        <dbReference type="PROSITE" id="PS50105"/>
    </source>
</evidence>
<dbReference type="SUPFAM" id="SSF47769">
    <property type="entry name" value="SAM/Pointed domain"/>
    <property type="match status" value="3"/>
</dbReference>
<feature type="compositionally biased region" description="Low complexity" evidence="8">
    <location>
        <begin position="709"/>
        <end position="725"/>
    </location>
</feature>
<dbReference type="GO" id="GO:0043197">
    <property type="term" value="C:dendritic spine"/>
    <property type="evidence" value="ECO:0007669"/>
    <property type="project" value="Ensembl"/>
</dbReference>
<evidence type="ECO:0000256" key="5">
    <source>
        <dbReference type="ARBA" id="ARBA00022737"/>
    </source>
</evidence>
<feature type="region of interest" description="Disordered" evidence="8">
    <location>
        <begin position="709"/>
        <end position="738"/>
    </location>
</feature>
<dbReference type="InterPro" id="IPR001660">
    <property type="entry name" value="SAM"/>
</dbReference>
<evidence type="ECO:0000256" key="2">
    <source>
        <dbReference type="ARBA" id="ARBA00007026"/>
    </source>
</evidence>
<dbReference type="GeneID" id="105581087"/>
<comment type="similarity">
    <text evidence="2">Belongs to the liprin family. Liprin-alpha subfamily.</text>
</comment>
<keyword evidence="4" id="KW-0597">Phosphoprotein</keyword>
<dbReference type="InterPro" id="IPR037622">
    <property type="entry name" value="LIP-1_SAM_3"/>
</dbReference>
<dbReference type="GO" id="GO:0030424">
    <property type="term" value="C:axon"/>
    <property type="evidence" value="ECO:0007669"/>
    <property type="project" value="GOC"/>
</dbReference>
<feature type="domain" description="SAM" evidence="9">
    <location>
        <begin position="1027"/>
        <end position="1084"/>
    </location>
</feature>
<feature type="compositionally biased region" description="Basic and acidic residues" evidence="8">
    <location>
        <begin position="238"/>
        <end position="256"/>
    </location>
</feature>
<reference evidence="10" key="1">
    <citation type="submission" date="2025-08" db="UniProtKB">
        <authorList>
            <consortium name="Ensembl"/>
        </authorList>
    </citation>
    <scope>IDENTIFICATION</scope>
</reference>
<dbReference type="CDD" id="cd09568">
    <property type="entry name" value="SAM_liprin-alpha1_2_3_4_repeat3"/>
    <property type="match status" value="1"/>
</dbReference>
<dbReference type="Bgee" id="ENSCATG00000040747">
    <property type="expression patterns" value="Expressed in frontal cortex and 9 other cell types or tissues"/>
</dbReference>
<evidence type="ECO:0000256" key="8">
    <source>
        <dbReference type="SAM" id="MobiDB-lite"/>
    </source>
</evidence>
<dbReference type="CDD" id="cd09562">
    <property type="entry name" value="SAM_liprin-alpha1_2_3_4_repeat1"/>
    <property type="match status" value="1"/>
</dbReference>
<dbReference type="Pfam" id="PF25526">
    <property type="entry name" value="LIP-1"/>
    <property type="match status" value="1"/>
</dbReference>
<dbReference type="InterPro" id="IPR029515">
    <property type="entry name" value="Liprin"/>
</dbReference>
<evidence type="ECO:0000256" key="6">
    <source>
        <dbReference type="ARBA" id="ARBA00023054"/>
    </source>
</evidence>
<keyword evidence="3" id="KW-0963">Cytoplasm</keyword>
<dbReference type="Gene3D" id="1.10.150.50">
    <property type="entry name" value="Transcription Factor, Ets-1"/>
    <property type="match status" value="3"/>
</dbReference>
<dbReference type="PANTHER" id="PTHR12587:SF6">
    <property type="entry name" value="LIPRIN-ALPHA-2"/>
    <property type="match status" value="1"/>
</dbReference>
<dbReference type="OMA" id="MNEEHNI"/>
<dbReference type="PROSITE" id="PS50105">
    <property type="entry name" value="SAM_DOMAIN"/>
    <property type="match status" value="3"/>
</dbReference>
<evidence type="ECO:0000256" key="7">
    <source>
        <dbReference type="SAM" id="Coils"/>
    </source>
</evidence>
<feature type="domain" description="SAM" evidence="9">
    <location>
        <begin position="898"/>
        <end position="964"/>
    </location>
</feature>
<dbReference type="Pfam" id="PF07647">
    <property type="entry name" value="SAM_2"/>
    <property type="match status" value="1"/>
</dbReference>
<dbReference type="Ensembl" id="ENSCATT00000060395.1">
    <property type="protein sequence ID" value="ENSCATP00000036106.1"/>
    <property type="gene ID" value="ENSCATG00000040747.1"/>
</dbReference>
<feature type="coiled-coil region" evidence="7">
    <location>
        <begin position="650"/>
        <end position="691"/>
    </location>
</feature>
<dbReference type="STRING" id="9531.ENSCATP00000036106"/>
<dbReference type="SMART" id="SM00454">
    <property type="entry name" value="SAM"/>
    <property type="match status" value="3"/>
</dbReference>
<dbReference type="Pfam" id="PF00536">
    <property type="entry name" value="SAM_1"/>
    <property type="match status" value="2"/>
</dbReference>
<dbReference type="RefSeq" id="XP_011905242.1">
    <property type="nucleotide sequence ID" value="XM_012049852.1"/>
</dbReference>
<organism evidence="10 11">
    <name type="scientific">Cercocebus atys</name>
    <name type="common">Sooty mangabey</name>
    <name type="synonym">Cercocebus torquatus atys</name>
    <dbReference type="NCBI Taxonomy" id="9531"/>
    <lineage>
        <taxon>Eukaryota</taxon>
        <taxon>Metazoa</taxon>
        <taxon>Chordata</taxon>
        <taxon>Craniata</taxon>
        <taxon>Vertebrata</taxon>
        <taxon>Euteleostomi</taxon>
        <taxon>Mammalia</taxon>
        <taxon>Eutheria</taxon>
        <taxon>Euarchontoglires</taxon>
        <taxon>Primates</taxon>
        <taxon>Haplorrhini</taxon>
        <taxon>Catarrhini</taxon>
        <taxon>Cercopithecidae</taxon>
        <taxon>Cercopithecinae</taxon>
        <taxon>Cercocebus</taxon>
    </lineage>
</organism>
<evidence type="ECO:0000256" key="3">
    <source>
        <dbReference type="ARBA" id="ARBA00022490"/>
    </source>
</evidence>
<evidence type="ECO:0000256" key="4">
    <source>
        <dbReference type="ARBA" id="ARBA00022553"/>
    </source>
</evidence>
<gene>
    <name evidence="10" type="primary">PPFIA2</name>
</gene>
<dbReference type="PANTHER" id="PTHR12587">
    <property type="entry name" value="LAR INTERACTING PROTEIN LIP -RELATED PROTEIN"/>
    <property type="match status" value="1"/>
</dbReference>
<dbReference type="CTD" id="8499"/>
<keyword evidence="6 7" id="KW-0175">Coiled coil</keyword>
<protein>
    <submittedName>
        <fullName evidence="10">PTPRF interacting protein alpha 2</fullName>
    </submittedName>
</protein>
<dbReference type="InterPro" id="IPR057892">
    <property type="entry name" value="LIP-1_CC2"/>
</dbReference>
<feature type="compositionally biased region" description="Low complexity" evidence="8">
    <location>
        <begin position="798"/>
        <end position="813"/>
    </location>
</feature>
<dbReference type="InterPro" id="IPR037620">
    <property type="entry name" value="LIP-1_SAM_1"/>
</dbReference>
<feature type="domain" description="SAM" evidence="9">
    <location>
        <begin position="1108"/>
        <end position="1177"/>
    </location>
</feature>
<feature type="coiled-coil region" evidence="7">
    <location>
        <begin position="35"/>
        <end position="62"/>
    </location>
</feature>
<accession>A0A2K5NFA7</accession>
<dbReference type="InterPro" id="IPR037621">
    <property type="entry name" value="LIP-1_SAM_2"/>
</dbReference>